<evidence type="ECO:0000256" key="2">
    <source>
        <dbReference type="ARBA" id="ARBA00022676"/>
    </source>
</evidence>
<evidence type="ECO:0000259" key="4">
    <source>
        <dbReference type="Pfam" id="PF00535"/>
    </source>
</evidence>
<dbReference type="AlphaFoldDB" id="A0A1C9IGQ6"/>
<feature type="domain" description="Glycosyltransferase 2-like" evidence="4">
    <location>
        <begin position="7"/>
        <end position="153"/>
    </location>
</feature>
<keyword evidence="2" id="KW-0328">Glycosyltransferase</keyword>
<sequence length="274" mass="31368">MNSQAFSVSMCVYGKDNPEWFNTAVESILNQSVRPSEVILVVDGPVPVEIDAVINKYATNHIFKIIRFHENQGHGNARRAGLKACTNEIVAIMDADDISIYDRFEKQLAVFQSHPELDVVGGNITEFVGNEANVVGRRIVPCEDTEIKNYLKKRCPMNLVTVMFKKSSIDNAGGFVDWYCEEDYYLWVRMALMNMKFANVPDNLVNVRVGDDMYNRRGGKKYFKSEVKLQKYMLNHKMIGAPRYMINVVERLVLQVLMPNKLRGLLFQKLARSK</sequence>
<dbReference type="Pfam" id="PF00535">
    <property type="entry name" value="Glycos_transf_2"/>
    <property type="match status" value="1"/>
</dbReference>
<evidence type="ECO:0000256" key="1">
    <source>
        <dbReference type="ARBA" id="ARBA00006739"/>
    </source>
</evidence>
<dbReference type="Gene3D" id="3.90.550.10">
    <property type="entry name" value="Spore Coat Polysaccharide Biosynthesis Protein SpsA, Chain A"/>
    <property type="match status" value="1"/>
</dbReference>
<dbReference type="InterPro" id="IPR050834">
    <property type="entry name" value="Glycosyltransf_2"/>
</dbReference>
<dbReference type="SUPFAM" id="SSF53448">
    <property type="entry name" value="Nucleotide-diphospho-sugar transferases"/>
    <property type="match status" value="1"/>
</dbReference>
<accession>A0A1C9IGQ6</accession>
<dbReference type="PANTHER" id="PTHR43685">
    <property type="entry name" value="GLYCOSYLTRANSFERASE"/>
    <property type="match status" value="1"/>
</dbReference>
<keyword evidence="3 5" id="KW-0808">Transferase</keyword>
<dbReference type="InterPro" id="IPR029044">
    <property type="entry name" value="Nucleotide-diphossugar_trans"/>
</dbReference>
<dbReference type="GO" id="GO:0016757">
    <property type="term" value="F:glycosyltransferase activity"/>
    <property type="evidence" value="ECO:0007669"/>
    <property type="project" value="UniProtKB-KW"/>
</dbReference>
<reference evidence="5" key="1">
    <citation type="journal article" date="2016" name="Appl. Environ. Microbiol.">
        <title>Novel capsular polysaccharide Loci and new diagnostic tools for high-throughput capsular gene typing in Streptococcus suis.</title>
        <authorList>
            <person name="Zheng H."/>
            <person name="Bai X."/>
            <person name="Xu J."/>
        </authorList>
    </citation>
    <scope>NUCLEOTIDE SEQUENCE</scope>
    <source>
        <strain evidence="5">YS108</strain>
    </source>
</reference>
<evidence type="ECO:0000256" key="3">
    <source>
        <dbReference type="ARBA" id="ARBA00022679"/>
    </source>
</evidence>
<gene>
    <name evidence="5" type="primary">cpsJ</name>
    <name evidence="5" type="ORF">YS108-orf9</name>
</gene>
<comment type="similarity">
    <text evidence="1">Belongs to the glycosyltransferase 2 family.</text>
</comment>
<dbReference type="EMBL" id="KT163363">
    <property type="protein sequence ID" value="AOP03537.1"/>
    <property type="molecule type" value="Genomic_DNA"/>
</dbReference>
<evidence type="ECO:0000313" key="5">
    <source>
        <dbReference type="EMBL" id="AOP03537.1"/>
    </source>
</evidence>
<dbReference type="PANTHER" id="PTHR43685:SF5">
    <property type="entry name" value="GLYCOSYLTRANSFERASE EPSE-RELATED"/>
    <property type="match status" value="1"/>
</dbReference>
<organism evidence="5">
    <name type="scientific">Streptococcus suis</name>
    <dbReference type="NCBI Taxonomy" id="1307"/>
    <lineage>
        <taxon>Bacteria</taxon>
        <taxon>Bacillati</taxon>
        <taxon>Bacillota</taxon>
        <taxon>Bacilli</taxon>
        <taxon>Lactobacillales</taxon>
        <taxon>Streptococcaceae</taxon>
        <taxon>Streptococcus</taxon>
    </lineage>
</organism>
<proteinExistence type="inferred from homology"/>
<protein>
    <submittedName>
        <fullName evidence="5">Glycosyltransferase</fullName>
    </submittedName>
</protein>
<dbReference type="InterPro" id="IPR001173">
    <property type="entry name" value="Glyco_trans_2-like"/>
</dbReference>
<name>A0A1C9IGQ6_STRSU</name>